<evidence type="ECO:0000256" key="2">
    <source>
        <dbReference type="SAM" id="Coils"/>
    </source>
</evidence>
<dbReference type="SUPFAM" id="SSF111369">
    <property type="entry name" value="HlyD-like secretion proteins"/>
    <property type="match status" value="2"/>
</dbReference>
<evidence type="ECO:0000313" key="5">
    <source>
        <dbReference type="EMBL" id="MFK2901819.1"/>
    </source>
</evidence>
<dbReference type="Proteomes" id="UP001620461">
    <property type="component" value="Unassembled WGS sequence"/>
</dbReference>
<feature type="coiled-coil region" evidence="2">
    <location>
        <begin position="137"/>
        <end position="164"/>
    </location>
</feature>
<feature type="coiled-coil region" evidence="2">
    <location>
        <begin position="78"/>
        <end position="105"/>
    </location>
</feature>
<dbReference type="EMBL" id="JADIKJ010000018">
    <property type="protein sequence ID" value="MFK2901819.1"/>
    <property type="molecule type" value="Genomic_DNA"/>
</dbReference>
<evidence type="ECO:0000259" key="4">
    <source>
        <dbReference type="Pfam" id="PF25963"/>
    </source>
</evidence>
<dbReference type="InterPro" id="IPR050739">
    <property type="entry name" value="MFP"/>
</dbReference>
<comment type="caution">
    <text evidence="5">The sequence shown here is derived from an EMBL/GenBank/DDBJ whole genome shotgun (WGS) entry which is preliminary data.</text>
</comment>
<comment type="subcellular location">
    <subcellularLocation>
        <location evidence="1">Cell envelope</location>
    </subcellularLocation>
</comment>
<protein>
    <submittedName>
        <fullName evidence="5">Efflux RND transporter periplasmic adaptor subunit</fullName>
    </submittedName>
</protein>
<sequence length="402" mass="44199">MAIIAGVFLLIALIWLLLYIFVFSQRETTDDAYVRGDLVTISPRVAGTVVEIAVEETERVHAGQVLLRLDPADAQVSLMNAEGQLAQAVREAQQSIEQAAEADAAVVQRRAQYQTQRDEYDRRFPLVQAHAVAPEEAFNANRQMRAAYAALEQAERQADAAHAQVDGTDVHSFPAVVQARAQFRNAWINNNRNAIVSPIDGIAARRQVQVGQRVQPGQDLLTIVPLTDLWVDANFKETQLQNIRIGQPATITTDIYSHATYHGKVVGFNAGTGSAFSLLPAENATGNWIKVVQRLPVRVSLDPNELRKHPLMVGLSTYVNVDTHNRNGIMLPTRVRNHPLMSTDVYEREVNQADEKAEEIIRANTVSAPSSDVFCVQGKPASAHSVLPAPCARANLSSLSEH</sequence>
<keyword evidence="6" id="KW-1185">Reference proteome</keyword>
<evidence type="ECO:0000313" key="6">
    <source>
        <dbReference type="Proteomes" id="UP001620461"/>
    </source>
</evidence>
<gene>
    <name evidence="5" type="ORF">ISP15_15885</name>
</gene>
<evidence type="ECO:0000259" key="3">
    <source>
        <dbReference type="Pfam" id="PF25885"/>
    </source>
</evidence>
<dbReference type="Pfam" id="PF25885">
    <property type="entry name" value="HH_EMRA"/>
    <property type="match status" value="1"/>
</dbReference>
<keyword evidence="2" id="KW-0175">Coiled coil</keyword>
<dbReference type="PANTHER" id="PTHR30386:SF19">
    <property type="entry name" value="MULTIDRUG EXPORT PROTEIN EMRA-RELATED"/>
    <property type="match status" value="1"/>
</dbReference>
<name>A0ABW8JL16_9GAMM</name>
<reference evidence="5 6" key="1">
    <citation type="submission" date="2020-10" db="EMBL/GenBank/DDBJ databases">
        <title>Phylogeny of dyella-like bacteria.</title>
        <authorList>
            <person name="Fu J."/>
        </authorList>
    </citation>
    <scope>NUCLEOTIDE SEQUENCE [LARGE SCALE GENOMIC DNA]</scope>
    <source>
        <strain evidence="5 6">JP1</strain>
    </source>
</reference>
<dbReference type="Pfam" id="PF25963">
    <property type="entry name" value="Beta-barrel_AAEA"/>
    <property type="match status" value="1"/>
</dbReference>
<dbReference type="Gene3D" id="2.40.50.100">
    <property type="match status" value="1"/>
</dbReference>
<dbReference type="PANTHER" id="PTHR30386">
    <property type="entry name" value="MEMBRANE FUSION SUBUNIT OF EMRAB-TOLC MULTIDRUG EFFLUX PUMP"/>
    <property type="match status" value="1"/>
</dbReference>
<feature type="domain" description="Multidrug export protein EmrA/FarA alpha-helical hairpin" evidence="3">
    <location>
        <begin position="73"/>
        <end position="192"/>
    </location>
</feature>
<organism evidence="5 6">
    <name type="scientific">Dyella jejuensis</name>
    <dbReference type="NCBI Taxonomy" id="1432009"/>
    <lineage>
        <taxon>Bacteria</taxon>
        <taxon>Pseudomonadati</taxon>
        <taxon>Pseudomonadota</taxon>
        <taxon>Gammaproteobacteria</taxon>
        <taxon>Lysobacterales</taxon>
        <taxon>Rhodanobacteraceae</taxon>
        <taxon>Dyella</taxon>
    </lineage>
</organism>
<evidence type="ECO:0000256" key="1">
    <source>
        <dbReference type="ARBA" id="ARBA00004196"/>
    </source>
</evidence>
<feature type="domain" description="p-hydroxybenzoic acid efflux pump subunit AaeA-like beta-barrel" evidence="4">
    <location>
        <begin position="230"/>
        <end position="320"/>
    </location>
</feature>
<dbReference type="InterPro" id="IPR058634">
    <property type="entry name" value="AaeA-lik-b-barrel"/>
</dbReference>
<accession>A0ABW8JL16</accession>
<proteinExistence type="predicted"/>
<dbReference type="InterPro" id="IPR058633">
    <property type="entry name" value="EmrA/FarA_HH"/>
</dbReference>
<dbReference type="Gene3D" id="2.40.30.170">
    <property type="match status" value="1"/>
</dbReference>